<proteinExistence type="predicted"/>
<dbReference type="AlphaFoldDB" id="U9V3S3"/>
<dbReference type="EMBL" id="KI275510">
    <property type="protein sequence ID" value="ESA22521.1"/>
    <property type="molecule type" value="Genomic_DNA"/>
</dbReference>
<dbReference type="VEuPathDB" id="FungiDB:RhiirFUN_025278"/>
<dbReference type="HOGENOM" id="CLU_050415_0_0_1"/>
<organism evidence="2">
    <name type="scientific">Rhizophagus irregularis (strain DAOM 181602 / DAOM 197198 / MUCL 43194)</name>
    <name type="common">Arbuscular mycorrhizal fungus</name>
    <name type="synonym">Glomus intraradices</name>
    <dbReference type="NCBI Taxonomy" id="747089"/>
    <lineage>
        <taxon>Eukaryota</taxon>
        <taxon>Fungi</taxon>
        <taxon>Fungi incertae sedis</taxon>
        <taxon>Mucoromycota</taxon>
        <taxon>Glomeromycotina</taxon>
        <taxon>Glomeromycetes</taxon>
        <taxon>Glomerales</taxon>
        <taxon>Glomeraceae</taxon>
        <taxon>Rhizophagus</taxon>
    </lineage>
</organism>
<evidence type="ECO:0000313" key="2">
    <source>
        <dbReference type="EMBL" id="ESA22521.1"/>
    </source>
</evidence>
<evidence type="ECO:0000256" key="1">
    <source>
        <dbReference type="SAM" id="MobiDB-lite"/>
    </source>
</evidence>
<protein>
    <submittedName>
        <fullName evidence="2">Uncharacterized protein</fullName>
    </submittedName>
</protein>
<accession>U9V3S3</accession>
<name>U9V3S3_RHIID</name>
<feature type="compositionally biased region" description="Basic and acidic residues" evidence="1">
    <location>
        <begin position="416"/>
        <end position="426"/>
    </location>
</feature>
<feature type="region of interest" description="Disordered" evidence="1">
    <location>
        <begin position="416"/>
        <end position="442"/>
    </location>
</feature>
<feature type="region of interest" description="Disordered" evidence="1">
    <location>
        <begin position="205"/>
        <end position="230"/>
    </location>
</feature>
<sequence length="442" mass="51279">MSEQKFDKTQNEINIFNEEVINNENDEIELFHSNQKAAENGDKEAQFNLETKMGITPSKEKFIALEGYAKKSDEERTDILKNAGMEPTQIDQDLANFLGVEDIKFGCFMRGIIMICIDENNTERNKEFGRYIEEYKNLHNATLEQKHFEMNEQIRIMDENWKLKEEYYFKHTSMKKHQIITELGTVDQDDKEKMKKCKEMVDNHLETTGSASSDELPWEKETNSSTCSDEFNQNENFAKRYQIYNKSSHPTKVNTPHSTNNNSQMQERTEYGNSQYSRNQSITMAITADHDMGENSIKSKESMHKPKTANDLKYFAGLFTHQMKGTQAQDDKMITEFLNNNKLLEFHVNTLGRTIKNGNEYTYVGFFTETAKNKFLEDTRISEAIGKFRNLEWLNKIDTTILISVTGIEKSMNIEDNSHQSSDKQVQDIGISHPTGIEEHTE</sequence>
<reference evidence="2" key="1">
    <citation type="submission" date="2013-07" db="EMBL/GenBank/DDBJ databases">
        <title>The genome of an arbuscular mycorrhizal fungus provides insights into the evolution of the oldest plant symbiosis.</title>
        <authorList>
            <consortium name="DOE Joint Genome Institute"/>
            <person name="Tisserant E."/>
            <person name="Malbreil M."/>
            <person name="Kuo A."/>
            <person name="Kohler A."/>
            <person name="Symeonidi A."/>
            <person name="Balestrini R."/>
            <person name="Charron P."/>
            <person name="Duensing N."/>
            <person name="Frei-dit-Frey N."/>
            <person name="Gianinazzi-Pearson V."/>
            <person name="Gilbert B."/>
            <person name="Handa Y."/>
            <person name="Hijri M."/>
            <person name="Kaul R."/>
            <person name="Kawaguchi M."/>
            <person name="Krajinski F."/>
            <person name="Lammers P."/>
            <person name="Lapierre D."/>
            <person name="Masclaux F.G."/>
            <person name="Murat C."/>
            <person name="Morin E."/>
            <person name="Ndikumana S."/>
            <person name="Pagni M."/>
            <person name="Petitpierre D."/>
            <person name="Requena N."/>
            <person name="Rosikiewicz P."/>
            <person name="Riley R."/>
            <person name="Saito K."/>
            <person name="San Clemente H."/>
            <person name="Shapiro H."/>
            <person name="van Tuinen D."/>
            <person name="Becard G."/>
            <person name="Bonfante P."/>
            <person name="Paszkowski U."/>
            <person name="Shachar-Hill Y."/>
            <person name="Young J.P."/>
            <person name="Sanders I.R."/>
            <person name="Henrissat B."/>
            <person name="Rensing S.A."/>
            <person name="Grigoriev I.V."/>
            <person name="Corradi N."/>
            <person name="Roux C."/>
            <person name="Martin F."/>
        </authorList>
    </citation>
    <scope>NUCLEOTIDE SEQUENCE</scope>
    <source>
        <strain evidence="2">DAOM 197198</strain>
    </source>
</reference>
<gene>
    <name evidence="2" type="ORF">GLOINDRAFT_16354</name>
</gene>